<proteinExistence type="predicted"/>
<dbReference type="AlphaFoldDB" id="A0ABD7NB01"/>
<gene>
    <name evidence="1" type="ORF">SAMEA23995918_05499</name>
</gene>
<accession>A0ABD7NB01</accession>
<evidence type="ECO:0000313" key="1">
    <source>
        <dbReference type="EMBL" id="SSG10274.1"/>
    </source>
</evidence>
<reference evidence="1 2" key="1">
    <citation type="submission" date="2018-07" db="EMBL/GenBank/DDBJ databases">
        <authorList>
            <consortium name="Pathogen Informatics"/>
        </authorList>
    </citation>
    <scope>NUCLEOTIDE SEQUENCE [LARGE SCALE GENOMIC DNA]</scope>
    <source>
        <strain evidence="1 2">4300STDY6636950</strain>
    </source>
</reference>
<dbReference type="EMBL" id="UFBM01000086">
    <property type="protein sequence ID" value="SSG10274.1"/>
    <property type="molecule type" value="Genomic_DNA"/>
</dbReference>
<comment type="caution">
    <text evidence="1">The sequence shown here is derived from an EMBL/GenBank/DDBJ whole genome shotgun (WGS) entry which is preliminary data.</text>
</comment>
<dbReference type="InterPro" id="IPR021316">
    <property type="entry name" value="DUF2913"/>
</dbReference>
<organism evidence="1 2">
    <name type="scientific">Klebsiella quasipneumoniae</name>
    <dbReference type="NCBI Taxonomy" id="1463165"/>
    <lineage>
        <taxon>Bacteria</taxon>
        <taxon>Pseudomonadati</taxon>
        <taxon>Pseudomonadota</taxon>
        <taxon>Gammaproteobacteria</taxon>
        <taxon>Enterobacterales</taxon>
        <taxon>Enterobacteriaceae</taxon>
        <taxon>Klebsiella/Raoultella group</taxon>
        <taxon>Klebsiella</taxon>
        <taxon>Klebsiella pneumoniae complex</taxon>
    </lineage>
</organism>
<dbReference type="Pfam" id="PF11140">
    <property type="entry name" value="DUF2913"/>
    <property type="match status" value="1"/>
</dbReference>
<sequence length="266" mass="29727">MVVCLLPVTFGNGSNNARIAVMAAVYGVVRRNRRNFRDGVVSGKPPKFCISWCSERGAANLNRKRTAPRAGDDMRNMEKTGHLAWCALIALLTAREDGLVASESQENLFITRWFAQVKKQRRFSRDVATDVDWILNQGRTLGVRARLRHKLDYLWRSCTGELSEQNDLFRLTYALELAKQYDWGYHVLSDSEWSGRNKILPSASVNSICLLKSALDIGFNDDGTQVLPVPARIGGRAEGLNALLKSCGWEAVSNDDHWKLVTISAG</sequence>
<evidence type="ECO:0000313" key="2">
    <source>
        <dbReference type="Proteomes" id="UP000252079"/>
    </source>
</evidence>
<name>A0ABD7NB01_9ENTR</name>
<protein>
    <submittedName>
        <fullName evidence="1">Protein of uncharacterized function (DUF2913)</fullName>
    </submittedName>
</protein>
<dbReference type="Proteomes" id="UP000252079">
    <property type="component" value="Unassembled WGS sequence"/>
</dbReference>